<dbReference type="GO" id="GO:0051287">
    <property type="term" value="F:NAD binding"/>
    <property type="evidence" value="ECO:0007669"/>
    <property type="project" value="TreeGrafter"/>
</dbReference>
<dbReference type="Proteomes" id="UP001054252">
    <property type="component" value="Unassembled WGS sequence"/>
</dbReference>
<dbReference type="PANTHER" id="PTHR13994">
    <property type="entry name" value="NUDIX HYDROLASE RELATED"/>
    <property type="match status" value="1"/>
</dbReference>
<evidence type="ECO:0000313" key="3">
    <source>
        <dbReference type="Proteomes" id="UP001054252"/>
    </source>
</evidence>
<dbReference type="AlphaFoldDB" id="A0AAV5K7P1"/>
<proteinExistence type="predicted"/>
<dbReference type="EMBL" id="BPVZ01000051">
    <property type="protein sequence ID" value="GKV18805.1"/>
    <property type="molecule type" value="Genomic_DNA"/>
</dbReference>
<dbReference type="PANTHER" id="PTHR13994:SF29">
    <property type="entry name" value="NUDIX HYDROLASE 2"/>
    <property type="match status" value="1"/>
</dbReference>
<dbReference type="InterPro" id="IPR015797">
    <property type="entry name" value="NUDIX_hydrolase-like_dom_sf"/>
</dbReference>
<comment type="caution">
    <text evidence="2">The sequence shown here is derived from an EMBL/GenBank/DDBJ whole genome shotgun (WGS) entry which is preliminary data.</text>
</comment>
<dbReference type="InterPro" id="IPR003293">
    <property type="entry name" value="Nudix_hydrolase6-like"/>
</dbReference>
<dbReference type="CDD" id="cd04670">
    <property type="entry name" value="NUDIX_ASFGF2_Nudt6"/>
    <property type="match status" value="1"/>
</dbReference>
<dbReference type="InterPro" id="IPR000086">
    <property type="entry name" value="NUDIX_hydrolase_dom"/>
</dbReference>
<organism evidence="2 3">
    <name type="scientific">Rubroshorea leprosula</name>
    <dbReference type="NCBI Taxonomy" id="152421"/>
    <lineage>
        <taxon>Eukaryota</taxon>
        <taxon>Viridiplantae</taxon>
        <taxon>Streptophyta</taxon>
        <taxon>Embryophyta</taxon>
        <taxon>Tracheophyta</taxon>
        <taxon>Spermatophyta</taxon>
        <taxon>Magnoliopsida</taxon>
        <taxon>eudicotyledons</taxon>
        <taxon>Gunneridae</taxon>
        <taxon>Pentapetalae</taxon>
        <taxon>rosids</taxon>
        <taxon>malvids</taxon>
        <taxon>Malvales</taxon>
        <taxon>Dipterocarpaceae</taxon>
        <taxon>Rubroshorea</taxon>
    </lineage>
</organism>
<dbReference type="SUPFAM" id="SSF55811">
    <property type="entry name" value="Nudix"/>
    <property type="match status" value="1"/>
</dbReference>
<accession>A0AAV5K7P1</accession>
<dbReference type="GO" id="GO:0035529">
    <property type="term" value="F:NADH pyrophosphatase activity"/>
    <property type="evidence" value="ECO:0007669"/>
    <property type="project" value="TreeGrafter"/>
</dbReference>
<sequence>MLAYWIPESPNTLPANASHRVGVGAVVINEKREVLVVQENSGILHGTGLWKFPTGVVNEGEDICAAAVREVKEETAIDTKFVEVLAFRQSHKSFFEKSDLFFVCQLEPLSSDIQKQDSEIEAAQWMPLEEYAANPLVRKHELLRYIVDICYAKMEKDYSGFSPLPVASAPSDKKSFFYLNHRDLNKAL</sequence>
<dbReference type="Gene3D" id="3.90.79.10">
    <property type="entry name" value="Nucleoside Triphosphate Pyrophosphohydrolase"/>
    <property type="match status" value="1"/>
</dbReference>
<protein>
    <recommendedName>
        <fullName evidence="1">Nudix hydrolase domain-containing protein</fullName>
    </recommendedName>
</protein>
<reference evidence="2 3" key="1">
    <citation type="journal article" date="2021" name="Commun. Biol.">
        <title>The genome of Shorea leprosula (Dipterocarpaceae) highlights the ecological relevance of drought in aseasonal tropical rainforests.</title>
        <authorList>
            <person name="Ng K.K.S."/>
            <person name="Kobayashi M.J."/>
            <person name="Fawcett J.A."/>
            <person name="Hatakeyama M."/>
            <person name="Paape T."/>
            <person name="Ng C.H."/>
            <person name="Ang C.C."/>
            <person name="Tnah L.H."/>
            <person name="Lee C.T."/>
            <person name="Nishiyama T."/>
            <person name="Sese J."/>
            <person name="O'Brien M.J."/>
            <person name="Copetti D."/>
            <person name="Mohd Noor M.I."/>
            <person name="Ong R.C."/>
            <person name="Putra M."/>
            <person name="Sireger I.Z."/>
            <person name="Indrioko S."/>
            <person name="Kosugi Y."/>
            <person name="Izuno A."/>
            <person name="Isagi Y."/>
            <person name="Lee S.L."/>
            <person name="Shimizu K.K."/>
        </authorList>
    </citation>
    <scope>NUCLEOTIDE SEQUENCE [LARGE SCALE GENOMIC DNA]</scope>
    <source>
        <strain evidence="2">214</strain>
    </source>
</reference>
<name>A0AAV5K7P1_9ROSI</name>
<dbReference type="FunFam" id="3.90.79.10:FF:000015">
    <property type="entry name" value="Nudix hydrolase 8"/>
    <property type="match status" value="1"/>
</dbReference>
<feature type="domain" description="Nudix hydrolase" evidence="1">
    <location>
        <begin position="18"/>
        <end position="150"/>
    </location>
</feature>
<dbReference type="PROSITE" id="PS51462">
    <property type="entry name" value="NUDIX"/>
    <property type="match status" value="1"/>
</dbReference>
<evidence type="ECO:0000313" key="2">
    <source>
        <dbReference type="EMBL" id="GKV18805.1"/>
    </source>
</evidence>
<evidence type="ECO:0000259" key="1">
    <source>
        <dbReference type="PROSITE" id="PS51462"/>
    </source>
</evidence>
<dbReference type="Pfam" id="PF00293">
    <property type="entry name" value="NUDIX"/>
    <property type="match status" value="1"/>
</dbReference>
<keyword evidence="3" id="KW-1185">Reference proteome</keyword>
<gene>
    <name evidence="2" type="ORF">SLEP1_g29141</name>
</gene>
<dbReference type="GO" id="GO:0047631">
    <property type="term" value="F:ADP-ribose diphosphatase activity"/>
    <property type="evidence" value="ECO:0007669"/>
    <property type="project" value="TreeGrafter"/>
</dbReference>